<dbReference type="PANTHER" id="PTHR11088:SF60">
    <property type="entry name" value="TRNA DIMETHYLALLYLTRANSFERASE"/>
    <property type="match status" value="1"/>
</dbReference>
<keyword evidence="5 10" id="KW-0819">tRNA processing</keyword>
<name>A0A429ZZM1_9ENTE</name>
<evidence type="ECO:0000256" key="11">
    <source>
        <dbReference type="RuleBase" id="RU003783"/>
    </source>
</evidence>
<proteinExistence type="inferred from homology"/>
<dbReference type="GO" id="GO:0052381">
    <property type="term" value="F:tRNA dimethylallyltransferase activity"/>
    <property type="evidence" value="ECO:0007669"/>
    <property type="project" value="UniProtKB-UniRule"/>
</dbReference>
<comment type="caution">
    <text evidence="14">The sequence shown here is derived from an EMBL/GenBank/DDBJ whole genome shotgun (WGS) entry which is preliminary data.</text>
</comment>
<dbReference type="EC" id="2.5.1.75" evidence="10"/>
<dbReference type="Proteomes" id="UP000287857">
    <property type="component" value="Unassembled WGS sequence"/>
</dbReference>
<evidence type="ECO:0000313" key="15">
    <source>
        <dbReference type="Proteomes" id="UP000287857"/>
    </source>
</evidence>
<keyword evidence="8 10" id="KW-0460">Magnesium</keyword>
<dbReference type="GO" id="GO:0006400">
    <property type="term" value="P:tRNA modification"/>
    <property type="evidence" value="ECO:0007669"/>
    <property type="project" value="TreeGrafter"/>
</dbReference>
<evidence type="ECO:0000256" key="6">
    <source>
        <dbReference type="ARBA" id="ARBA00022741"/>
    </source>
</evidence>
<accession>A0A429ZZM1</accession>
<dbReference type="OrthoDB" id="9776390at2"/>
<dbReference type="SUPFAM" id="SSF52540">
    <property type="entry name" value="P-loop containing nucleoside triphosphate hydrolases"/>
    <property type="match status" value="2"/>
</dbReference>
<gene>
    <name evidence="10" type="primary">miaA</name>
    <name evidence="14" type="ORF">CBF37_04035</name>
</gene>
<dbReference type="HAMAP" id="MF_00185">
    <property type="entry name" value="IPP_trans"/>
    <property type="match status" value="1"/>
</dbReference>
<reference evidence="14 15" key="1">
    <citation type="submission" date="2017-05" db="EMBL/GenBank/DDBJ databases">
        <title>Vagococcus spp. assemblies.</title>
        <authorList>
            <person name="Gulvik C.A."/>
        </authorList>
    </citation>
    <scope>NUCLEOTIDE SEQUENCE [LARGE SCALE GENOMIC DNA]</scope>
    <source>
        <strain evidence="14 15">SS1995</strain>
    </source>
</reference>
<sequence>MNKDKVLVIVGPTAVGKTALSIQLAKEFNGEVISGDSLQVYRTLDIGTAKAGYEERSGIPHHLIDIIEPEASYTVSDFKQSAEKIIQNLSSEKKVPIICGGTGMYIQSLLFDFQLGKKDSQHLDMSVREKWEKFLVNQGKIKLWKELAEIDKAAALAIHPNNIKRVIRALEVYETTGSSILNQQEIDFKDLTQSQYDCKVVGLMTERSLLYERINKRVDLMMEMGLLAEAKMVYNLGDVQAKQGIGYKEFYPYFTGEMSLESAVEKVKQHSRQYAKRQMTWFRNRMTVEWFDVIQYPEQQIVIRDDIKKWLFN</sequence>
<feature type="site" description="Interaction with substrate tRNA" evidence="10">
    <location>
        <position position="128"/>
    </location>
</feature>
<dbReference type="InterPro" id="IPR039657">
    <property type="entry name" value="Dimethylallyltransferase"/>
</dbReference>
<comment type="function">
    <text evidence="2 10 12">Catalyzes the transfer of a dimethylallyl group onto the adenine at position 37 in tRNAs that read codons beginning with uridine, leading to the formation of N6-(dimethylallyl)adenosine (i(6)A).</text>
</comment>
<dbReference type="Gene3D" id="1.10.20.140">
    <property type="match status" value="1"/>
</dbReference>
<evidence type="ECO:0000256" key="3">
    <source>
        <dbReference type="ARBA" id="ARBA00005842"/>
    </source>
</evidence>
<comment type="catalytic activity">
    <reaction evidence="9 10 11">
        <text>adenosine(37) in tRNA + dimethylallyl diphosphate = N(6)-dimethylallyladenosine(37) in tRNA + diphosphate</text>
        <dbReference type="Rhea" id="RHEA:26482"/>
        <dbReference type="Rhea" id="RHEA-COMP:10162"/>
        <dbReference type="Rhea" id="RHEA-COMP:10375"/>
        <dbReference type="ChEBI" id="CHEBI:33019"/>
        <dbReference type="ChEBI" id="CHEBI:57623"/>
        <dbReference type="ChEBI" id="CHEBI:74411"/>
        <dbReference type="ChEBI" id="CHEBI:74415"/>
        <dbReference type="EC" id="2.5.1.75"/>
    </reaction>
</comment>
<feature type="site" description="Interaction with substrate tRNA" evidence="10">
    <location>
        <position position="102"/>
    </location>
</feature>
<evidence type="ECO:0000256" key="13">
    <source>
        <dbReference type="RuleBase" id="RU003785"/>
    </source>
</evidence>
<keyword evidence="15" id="KW-1185">Reference proteome</keyword>
<evidence type="ECO:0000256" key="10">
    <source>
        <dbReference type="HAMAP-Rule" id="MF_00185"/>
    </source>
</evidence>
<protein>
    <recommendedName>
        <fullName evidence="10">tRNA dimethylallyltransferase</fullName>
        <ecNumber evidence="10">2.5.1.75</ecNumber>
    </recommendedName>
    <alternativeName>
        <fullName evidence="10">Dimethylallyl diphosphate:tRNA dimethylallyltransferase</fullName>
        <shortName evidence="10">DMAPP:tRNA dimethylallyltransferase</shortName>
        <shortName evidence="10">DMATase</shortName>
    </alternativeName>
    <alternativeName>
        <fullName evidence="10">Isopentenyl-diphosphate:tRNA isopentenyltransferase</fullName>
        <shortName evidence="10">IPP transferase</shortName>
        <shortName evidence="10">IPPT</shortName>
        <shortName evidence="10">IPTase</shortName>
    </alternativeName>
</protein>
<dbReference type="AlphaFoldDB" id="A0A429ZZM1"/>
<evidence type="ECO:0000256" key="5">
    <source>
        <dbReference type="ARBA" id="ARBA00022694"/>
    </source>
</evidence>
<dbReference type="InterPro" id="IPR027417">
    <property type="entry name" value="P-loop_NTPase"/>
</dbReference>
<evidence type="ECO:0000256" key="1">
    <source>
        <dbReference type="ARBA" id="ARBA00001946"/>
    </source>
</evidence>
<feature type="region of interest" description="Interaction with substrate tRNA" evidence="10">
    <location>
        <begin position="36"/>
        <end position="39"/>
    </location>
</feature>
<comment type="caution">
    <text evidence="10">Lacks conserved residue(s) required for the propagation of feature annotation.</text>
</comment>
<evidence type="ECO:0000256" key="4">
    <source>
        <dbReference type="ARBA" id="ARBA00022679"/>
    </source>
</evidence>
<comment type="cofactor">
    <cofactor evidence="1 10">
        <name>Mg(2+)</name>
        <dbReference type="ChEBI" id="CHEBI:18420"/>
    </cofactor>
</comment>
<evidence type="ECO:0000256" key="7">
    <source>
        <dbReference type="ARBA" id="ARBA00022840"/>
    </source>
</evidence>
<evidence type="ECO:0000313" key="14">
    <source>
        <dbReference type="EMBL" id="RST99502.1"/>
    </source>
</evidence>
<comment type="similarity">
    <text evidence="3 10 13">Belongs to the IPP transferase family.</text>
</comment>
<evidence type="ECO:0000256" key="9">
    <source>
        <dbReference type="ARBA" id="ARBA00049563"/>
    </source>
</evidence>
<organism evidence="14 15">
    <name type="scientific">Vagococcus vulneris</name>
    <dbReference type="NCBI Taxonomy" id="1977869"/>
    <lineage>
        <taxon>Bacteria</taxon>
        <taxon>Bacillati</taxon>
        <taxon>Bacillota</taxon>
        <taxon>Bacilli</taxon>
        <taxon>Lactobacillales</taxon>
        <taxon>Enterococcaceae</taxon>
        <taxon>Vagococcus</taxon>
    </lineage>
</organism>
<keyword evidence="6 10" id="KW-0547">Nucleotide-binding</keyword>
<feature type="binding site" evidence="10">
    <location>
        <begin position="11"/>
        <end position="18"/>
    </location>
    <ligand>
        <name>ATP</name>
        <dbReference type="ChEBI" id="CHEBI:30616"/>
    </ligand>
</feature>
<dbReference type="Gene3D" id="3.40.50.300">
    <property type="entry name" value="P-loop containing nucleotide triphosphate hydrolases"/>
    <property type="match status" value="1"/>
</dbReference>
<evidence type="ECO:0000256" key="8">
    <source>
        <dbReference type="ARBA" id="ARBA00022842"/>
    </source>
</evidence>
<dbReference type="GO" id="GO:0005524">
    <property type="term" value="F:ATP binding"/>
    <property type="evidence" value="ECO:0007669"/>
    <property type="project" value="UniProtKB-UniRule"/>
</dbReference>
<dbReference type="PANTHER" id="PTHR11088">
    <property type="entry name" value="TRNA DIMETHYLALLYLTRANSFERASE"/>
    <property type="match status" value="1"/>
</dbReference>
<evidence type="ECO:0000256" key="2">
    <source>
        <dbReference type="ARBA" id="ARBA00003213"/>
    </source>
</evidence>
<dbReference type="EMBL" id="NGJS01000004">
    <property type="protein sequence ID" value="RST99502.1"/>
    <property type="molecule type" value="Genomic_DNA"/>
</dbReference>
<keyword evidence="7 10" id="KW-0067">ATP-binding</keyword>
<keyword evidence="4 10" id="KW-0808">Transferase</keyword>
<feature type="binding site" evidence="10">
    <location>
        <begin position="13"/>
        <end position="18"/>
    </location>
    <ligand>
        <name>substrate</name>
    </ligand>
</feature>
<dbReference type="Pfam" id="PF01715">
    <property type="entry name" value="IPPT"/>
    <property type="match status" value="1"/>
</dbReference>
<dbReference type="NCBIfam" id="TIGR00174">
    <property type="entry name" value="miaA"/>
    <property type="match status" value="1"/>
</dbReference>
<dbReference type="InterPro" id="IPR018022">
    <property type="entry name" value="IPT"/>
</dbReference>
<evidence type="ECO:0000256" key="12">
    <source>
        <dbReference type="RuleBase" id="RU003784"/>
    </source>
</evidence>
<dbReference type="RefSeq" id="WP_125983442.1">
    <property type="nucleotide sequence ID" value="NZ_NGJS01000004.1"/>
</dbReference>
<comment type="subunit">
    <text evidence="10">Monomer.</text>
</comment>